<evidence type="ECO:0000256" key="2">
    <source>
        <dbReference type="ARBA" id="ARBA00022475"/>
    </source>
</evidence>
<dbReference type="EMBL" id="RJJR01000005">
    <property type="protein sequence ID" value="RNI37362.1"/>
    <property type="molecule type" value="Genomic_DNA"/>
</dbReference>
<reference evidence="7 8" key="1">
    <citation type="submission" date="2018-11" db="EMBL/GenBank/DDBJ databases">
        <title>Draft genome sequence of Ferruginibacter sp. BO-59.</title>
        <authorList>
            <person name="Im W.T."/>
        </authorList>
    </citation>
    <scope>NUCLEOTIDE SEQUENCE [LARGE SCALE GENOMIC DNA]</scope>
    <source>
        <strain evidence="7 8">BO-59</strain>
    </source>
</reference>
<proteinExistence type="predicted"/>
<keyword evidence="8" id="KW-1185">Reference proteome</keyword>
<protein>
    <submittedName>
        <fullName evidence="7">Amino acid permease</fullName>
    </submittedName>
</protein>
<dbReference type="InterPro" id="IPR002293">
    <property type="entry name" value="AA/rel_permease1"/>
</dbReference>
<keyword evidence="2" id="KW-1003">Cell membrane</keyword>
<dbReference type="Gene3D" id="1.20.1740.10">
    <property type="entry name" value="Amino acid/polyamine transporter I"/>
    <property type="match status" value="1"/>
</dbReference>
<dbReference type="PANTHER" id="PTHR42770">
    <property type="entry name" value="AMINO ACID TRANSPORTER-RELATED"/>
    <property type="match status" value="1"/>
</dbReference>
<evidence type="ECO:0000313" key="7">
    <source>
        <dbReference type="EMBL" id="RNI37362.1"/>
    </source>
</evidence>
<sequence length="463" mass="49802">MQQSSPIQLTEKLQEPAGLKRVIGVSGLALTIVNFVIGSAIFVLPGIVGVQLGGYAVFGYLFGGLMIISIMLCYAETGSKIVASGGTYAYVKAAFGEFPAYVVNWLFIIAVSILSDAAIISLFCDSLGVLFPLFTNFWIRTLLLLVSIGFMAAINVVGAKQSVAFIKTVTVIKLIPLIGIIIFGFSHVKAGAFHFEHLPRLNTFGSVMLVLFFAFPGFESALSTSGEIKNAHRAVPRAIILSGIFIVSFYLLLQFVTQGVLGNEMEAAKNAPLAAVAEKIIGPAGEKILLITAAVSCFGSVFADILNGPRLLFAGAKDNLFPKFLARTHTKFATPFPAIIVYASLVFIIAIGGGFQQLAILATAAILLIYLAVVLATIKLRYRKIDVVEKTFRMPGGMIFPGIAIVSICILLLNLKSMEIISAIIFVAIVSIIYYISKQVKKSSRLRAEELNMIAESELINNL</sequence>
<comment type="caution">
    <text evidence="7">The sequence shown here is derived from an EMBL/GenBank/DDBJ whole genome shotgun (WGS) entry which is preliminary data.</text>
</comment>
<organism evidence="7 8">
    <name type="scientific">Hanamia caeni</name>
    <dbReference type="NCBI Taxonomy" id="2294116"/>
    <lineage>
        <taxon>Bacteria</taxon>
        <taxon>Pseudomonadati</taxon>
        <taxon>Bacteroidota</taxon>
        <taxon>Chitinophagia</taxon>
        <taxon>Chitinophagales</taxon>
        <taxon>Chitinophagaceae</taxon>
        <taxon>Hanamia</taxon>
    </lineage>
</organism>
<feature type="transmembrane region" description="Helical" evidence="6">
    <location>
        <begin position="234"/>
        <end position="253"/>
    </location>
</feature>
<gene>
    <name evidence="7" type="ORF">EFY79_08160</name>
</gene>
<feature type="transmembrane region" description="Helical" evidence="6">
    <location>
        <begin position="164"/>
        <end position="183"/>
    </location>
</feature>
<feature type="transmembrane region" description="Helical" evidence="6">
    <location>
        <begin position="420"/>
        <end position="437"/>
    </location>
</feature>
<feature type="transmembrane region" description="Helical" evidence="6">
    <location>
        <begin position="137"/>
        <end position="157"/>
    </location>
</feature>
<dbReference type="GO" id="GO:0005886">
    <property type="term" value="C:plasma membrane"/>
    <property type="evidence" value="ECO:0007669"/>
    <property type="project" value="UniProtKB-SubCell"/>
</dbReference>
<feature type="transmembrane region" description="Helical" evidence="6">
    <location>
        <begin position="54"/>
        <end position="75"/>
    </location>
</feature>
<keyword evidence="3 6" id="KW-0812">Transmembrane</keyword>
<dbReference type="AlphaFoldDB" id="A0A3M9NHU1"/>
<accession>A0A3M9NHU1</accession>
<dbReference type="Proteomes" id="UP000267223">
    <property type="component" value="Unassembled WGS sequence"/>
</dbReference>
<feature type="transmembrane region" description="Helical" evidence="6">
    <location>
        <begin position="203"/>
        <end position="222"/>
    </location>
</feature>
<comment type="subcellular location">
    <subcellularLocation>
        <location evidence="1">Cell membrane</location>
        <topology evidence="1">Multi-pass membrane protein</topology>
    </subcellularLocation>
</comment>
<dbReference type="InterPro" id="IPR050367">
    <property type="entry name" value="APC_superfamily"/>
</dbReference>
<dbReference type="PANTHER" id="PTHR42770:SF7">
    <property type="entry name" value="MEMBRANE PROTEIN"/>
    <property type="match status" value="1"/>
</dbReference>
<dbReference type="GO" id="GO:0022857">
    <property type="term" value="F:transmembrane transporter activity"/>
    <property type="evidence" value="ECO:0007669"/>
    <property type="project" value="InterPro"/>
</dbReference>
<keyword evidence="4 6" id="KW-1133">Transmembrane helix</keyword>
<name>A0A3M9NHU1_9BACT</name>
<evidence type="ECO:0000256" key="3">
    <source>
        <dbReference type="ARBA" id="ARBA00022692"/>
    </source>
</evidence>
<dbReference type="OrthoDB" id="9806937at2"/>
<feature type="transmembrane region" description="Helical" evidence="6">
    <location>
        <begin position="21"/>
        <end position="48"/>
    </location>
</feature>
<feature type="transmembrane region" description="Helical" evidence="6">
    <location>
        <begin position="105"/>
        <end position="131"/>
    </location>
</feature>
<feature type="transmembrane region" description="Helical" evidence="6">
    <location>
        <begin position="332"/>
        <end position="352"/>
    </location>
</feature>
<feature type="transmembrane region" description="Helical" evidence="6">
    <location>
        <begin position="392"/>
        <end position="414"/>
    </location>
</feature>
<dbReference type="RefSeq" id="WP_123120203.1">
    <property type="nucleotide sequence ID" value="NZ_RJJR01000005.1"/>
</dbReference>
<feature type="transmembrane region" description="Helical" evidence="6">
    <location>
        <begin position="358"/>
        <end position="380"/>
    </location>
</feature>
<evidence type="ECO:0000313" key="8">
    <source>
        <dbReference type="Proteomes" id="UP000267223"/>
    </source>
</evidence>
<feature type="transmembrane region" description="Helical" evidence="6">
    <location>
        <begin position="288"/>
        <end position="312"/>
    </location>
</feature>
<evidence type="ECO:0000256" key="5">
    <source>
        <dbReference type="ARBA" id="ARBA00023136"/>
    </source>
</evidence>
<keyword evidence="5 6" id="KW-0472">Membrane</keyword>
<dbReference type="Pfam" id="PF13520">
    <property type="entry name" value="AA_permease_2"/>
    <property type="match status" value="1"/>
</dbReference>
<evidence type="ECO:0000256" key="6">
    <source>
        <dbReference type="SAM" id="Phobius"/>
    </source>
</evidence>
<evidence type="ECO:0000256" key="1">
    <source>
        <dbReference type="ARBA" id="ARBA00004651"/>
    </source>
</evidence>
<dbReference type="PIRSF" id="PIRSF006060">
    <property type="entry name" value="AA_transporter"/>
    <property type="match status" value="1"/>
</dbReference>
<evidence type="ECO:0000256" key="4">
    <source>
        <dbReference type="ARBA" id="ARBA00022989"/>
    </source>
</evidence>